<dbReference type="InterPro" id="IPR008271">
    <property type="entry name" value="Ser/Thr_kinase_AS"/>
</dbReference>
<dbReference type="GO" id="GO:0004674">
    <property type="term" value="F:protein serine/threonine kinase activity"/>
    <property type="evidence" value="ECO:0007669"/>
    <property type="project" value="UniProtKB-KW"/>
</dbReference>
<dbReference type="Gene3D" id="1.10.510.10">
    <property type="entry name" value="Transferase(Phosphotransferase) domain 1"/>
    <property type="match status" value="1"/>
</dbReference>
<dbReference type="AlphaFoldDB" id="A0A7Y7YC54"/>
<dbReference type="SUPFAM" id="SSF56112">
    <property type="entry name" value="Protein kinase-like (PK-like)"/>
    <property type="match status" value="1"/>
</dbReference>
<reference evidence="9 10" key="1">
    <citation type="submission" date="2020-04" db="EMBL/GenBank/DDBJ databases">
        <title>Molecular characterization of pseudomonads from Agaricus bisporus reveal novel blotch 2 pathogens in Western Europe.</title>
        <authorList>
            <person name="Taparia T."/>
            <person name="Krijger M."/>
            <person name="Haynes E."/>
            <person name="Elpinstone J.G."/>
            <person name="Noble R."/>
            <person name="Van Der Wolf J."/>
        </authorList>
    </citation>
    <scope>NUCLEOTIDE SEQUENCE [LARGE SCALE GENOMIC DNA]</scope>
    <source>
        <strain evidence="9 10">IPO3737</strain>
    </source>
</reference>
<protein>
    <recommendedName>
        <fullName evidence="1">non-specific serine/threonine protein kinase</fullName>
        <ecNumber evidence="1">2.7.11.1</ecNumber>
    </recommendedName>
</protein>
<organism evidence="9 10">
    <name type="scientific">Pseudomonas gingeri</name>
    <dbReference type="NCBI Taxonomy" id="117681"/>
    <lineage>
        <taxon>Bacteria</taxon>
        <taxon>Pseudomonadati</taxon>
        <taxon>Pseudomonadota</taxon>
        <taxon>Gammaproteobacteria</taxon>
        <taxon>Pseudomonadales</taxon>
        <taxon>Pseudomonadaceae</taxon>
        <taxon>Pseudomonas</taxon>
    </lineage>
</organism>
<evidence type="ECO:0000313" key="9">
    <source>
        <dbReference type="EMBL" id="NWC32355.1"/>
    </source>
</evidence>
<dbReference type="PROSITE" id="PS50011">
    <property type="entry name" value="PROTEIN_KINASE_DOM"/>
    <property type="match status" value="1"/>
</dbReference>
<dbReference type="PANTHER" id="PTHR43289:SF6">
    <property type="entry name" value="SERINE_THREONINE-PROTEIN KINASE NEKL-3"/>
    <property type="match status" value="1"/>
</dbReference>
<gene>
    <name evidence="9" type="ORF">HX876_08120</name>
</gene>
<dbReference type="RefSeq" id="WP_177060908.1">
    <property type="nucleotide sequence ID" value="NZ_JACAPS010000035.1"/>
</dbReference>
<dbReference type="SMART" id="SM00220">
    <property type="entry name" value="S_TKc"/>
    <property type="match status" value="1"/>
</dbReference>
<dbReference type="InterPro" id="IPR011009">
    <property type="entry name" value="Kinase-like_dom_sf"/>
</dbReference>
<keyword evidence="3" id="KW-0808">Transferase</keyword>
<comment type="caution">
    <text evidence="9">The sequence shown here is derived from an EMBL/GenBank/DDBJ whole genome shotgun (WGS) entry which is preliminary data.</text>
</comment>
<proteinExistence type="predicted"/>
<evidence type="ECO:0000256" key="2">
    <source>
        <dbReference type="ARBA" id="ARBA00022527"/>
    </source>
</evidence>
<keyword evidence="2 9" id="KW-0723">Serine/threonine-protein kinase</keyword>
<accession>A0A7Y7YC54</accession>
<dbReference type="Pfam" id="PF00069">
    <property type="entry name" value="Pkinase"/>
    <property type="match status" value="1"/>
</dbReference>
<dbReference type="EC" id="2.7.11.1" evidence="1"/>
<feature type="domain" description="Protein kinase" evidence="8">
    <location>
        <begin position="8"/>
        <end position="268"/>
    </location>
</feature>
<dbReference type="GO" id="GO:0005524">
    <property type="term" value="F:ATP binding"/>
    <property type="evidence" value="ECO:0007669"/>
    <property type="project" value="UniProtKB-UniRule"/>
</dbReference>
<evidence type="ECO:0000256" key="3">
    <source>
        <dbReference type="ARBA" id="ARBA00022679"/>
    </source>
</evidence>
<dbReference type="CDD" id="cd14014">
    <property type="entry name" value="STKc_PknB_like"/>
    <property type="match status" value="1"/>
</dbReference>
<dbReference type="PROSITE" id="PS00108">
    <property type="entry name" value="PROTEIN_KINASE_ST"/>
    <property type="match status" value="1"/>
</dbReference>
<dbReference type="Gene3D" id="3.30.200.20">
    <property type="entry name" value="Phosphorylase Kinase, domain 1"/>
    <property type="match status" value="1"/>
</dbReference>
<evidence type="ECO:0000256" key="7">
    <source>
        <dbReference type="PROSITE-ProRule" id="PRU10141"/>
    </source>
</evidence>
<evidence type="ECO:0000256" key="5">
    <source>
        <dbReference type="ARBA" id="ARBA00022777"/>
    </source>
</evidence>
<dbReference type="InterPro" id="IPR017441">
    <property type="entry name" value="Protein_kinase_ATP_BS"/>
</dbReference>
<dbReference type="EMBL" id="JACAQD010000010">
    <property type="protein sequence ID" value="NWC32355.1"/>
    <property type="molecule type" value="Genomic_DNA"/>
</dbReference>
<evidence type="ECO:0000256" key="6">
    <source>
        <dbReference type="ARBA" id="ARBA00022840"/>
    </source>
</evidence>
<dbReference type="PROSITE" id="PS00107">
    <property type="entry name" value="PROTEIN_KINASE_ATP"/>
    <property type="match status" value="1"/>
</dbReference>
<evidence type="ECO:0000256" key="1">
    <source>
        <dbReference type="ARBA" id="ARBA00012513"/>
    </source>
</evidence>
<dbReference type="FunFam" id="1.10.510.10:FF:000021">
    <property type="entry name" value="Serine/threonine protein kinase"/>
    <property type="match status" value="1"/>
</dbReference>
<name>A0A7Y7YC54_9PSED</name>
<dbReference type="InterPro" id="IPR058395">
    <property type="entry name" value="DUF8082"/>
</dbReference>
<dbReference type="Pfam" id="PF26309">
    <property type="entry name" value="DUF8082"/>
    <property type="match status" value="2"/>
</dbReference>
<evidence type="ECO:0000313" key="10">
    <source>
        <dbReference type="Proteomes" id="UP000520592"/>
    </source>
</evidence>
<keyword evidence="4 7" id="KW-0547">Nucleotide-binding</keyword>
<dbReference type="PANTHER" id="PTHR43289">
    <property type="entry name" value="MITOGEN-ACTIVATED PROTEIN KINASE KINASE KINASE 20-RELATED"/>
    <property type="match status" value="1"/>
</dbReference>
<dbReference type="InterPro" id="IPR000719">
    <property type="entry name" value="Prot_kinase_dom"/>
</dbReference>
<keyword evidence="5 9" id="KW-0418">Kinase</keyword>
<dbReference type="Proteomes" id="UP000520592">
    <property type="component" value="Unassembled WGS sequence"/>
</dbReference>
<sequence>MIEQLGKYRIDSVLGKGAMGTVYKAYDPHIARTVALKTIRKELFGDSHHHELISRFKNEAQAAGRLMHPNIVAVYDYGEDDGSAYIAMEFVDGTPLNTLLAAQQPRELNHALGWMRQLLRALDYAHSRGVVHRDIKPANLLITVDAQVKVTDFGVARLDSSTLTQTGSMIGTPSYMSPEQFCGDVVDGRSDVFSAGILLYQLLTGERPFSGSATMVMQQILNQTPVAPSSLNLALDPALDGVIAKALAKRPSERYASAQAFLDDLESLSANSSLAPVLIDDDRTLLIRPSLTSLSDIPPAAPAVSQARATQSALSESQIKESQDTLTPWKREAIPELESLLSHQIGPLARFLVRKSISQADDFEAVRSALLPHIPSERGREQFVAATELLFKRLSATVVEDSVMTSAVTTIGSIGTTAGTLATAVPAPIDQVEPTSPHQTVSEASADINVEVSVESSPEVEIDPAFATLAQQRLAVLIGPIARIVVTRASRVTLLRQPFLVLLAEHIERESDRSEFLRSFETPA</sequence>
<keyword evidence="6 7" id="KW-0067">ATP-binding</keyword>
<feature type="binding site" evidence="7">
    <location>
        <position position="41"/>
    </location>
    <ligand>
        <name>ATP</name>
        <dbReference type="ChEBI" id="CHEBI:30616"/>
    </ligand>
</feature>
<evidence type="ECO:0000259" key="8">
    <source>
        <dbReference type="PROSITE" id="PS50011"/>
    </source>
</evidence>
<evidence type="ECO:0000256" key="4">
    <source>
        <dbReference type="ARBA" id="ARBA00022741"/>
    </source>
</evidence>